<dbReference type="EMBL" id="AGDV01000001">
    <property type="protein sequence ID" value="EMB35952.1"/>
    <property type="molecule type" value="Genomic_DNA"/>
</dbReference>
<dbReference type="InterPro" id="IPR017225">
    <property type="entry name" value="Cell_shape_determin_MreD_prd"/>
</dbReference>
<evidence type="ECO:0000256" key="1">
    <source>
        <dbReference type="ARBA" id="ARBA00004651"/>
    </source>
</evidence>
<dbReference type="GeneID" id="2739452"/>
<dbReference type="RefSeq" id="WP_002671465.1">
    <property type="nucleotide sequence ID" value="NZ_CM001795.1"/>
</dbReference>
<organism evidence="9">
    <name type="scientific">Treponema denticola H-22</name>
    <dbReference type="NCBI Taxonomy" id="999432"/>
    <lineage>
        <taxon>Bacteria</taxon>
        <taxon>Pseudomonadati</taxon>
        <taxon>Spirochaetota</taxon>
        <taxon>Spirochaetia</taxon>
        <taxon>Spirochaetales</taxon>
        <taxon>Treponemataceae</taxon>
        <taxon>Treponema</taxon>
    </lineage>
</organism>
<feature type="transmembrane region" description="Helical" evidence="8">
    <location>
        <begin position="65"/>
        <end position="85"/>
    </location>
</feature>
<keyword evidence="3" id="KW-1003">Cell membrane</keyword>
<protein>
    <submittedName>
        <fullName evidence="9">Rod shape-determining protein MreD</fullName>
    </submittedName>
</protein>
<evidence type="ECO:0000256" key="8">
    <source>
        <dbReference type="SAM" id="Phobius"/>
    </source>
</evidence>
<feature type="transmembrane region" description="Helical" evidence="8">
    <location>
        <begin position="36"/>
        <end position="58"/>
    </location>
</feature>
<feature type="transmembrane region" description="Helical" evidence="8">
    <location>
        <begin position="134"/>
        <end position="157"/>
    </location>
</feature>
<keyword evidence="5" id="KW-0133">Cell shape</keyword>
<dbReference type="PIRSF" id="PIRSF037497">
    <property type="entry name" value="MreD_Clostridium/Treponema_prd"/>
    <property type="match status" value="1"/>
</dbReference>
<proteinExistence type="inferred from homology"/>
<sequence length="172" mass="19312">MKKVILWTSLSVFFITLLQTAIFSHISFFTVLPDLVLLTVIYIAISNGSLTGLICGFIAGLLADFLSAAPIGLHSFIFTLTGYLVGKFYGIYNLNKVIFPCILGGLGFVFKVLLLFVLKILFGQNIHTYNIFSINFAIEAAVNIFFTPFVFLFFNLFPQAFISRSIVQYEKY</sequence>
<evidence type="ECO:0000256" key="2">
    <source>
        <dbReference type="ARBA" id="ARBA00007776"/>
    </source>
</evidence>
<dbReference type="Proteomes" id="UP000011705">
    <property type="component" value="Chromosome"/>
</dbReference>
<comment type="subcellular location">
    <subcellularLocation>
        <location evidence="1">Cell membrane</location>
        <topology evidence="1">Multi-pass membrane protein</topology>
    </subcellularLocation>
</comment>
<evidence type="ECO:0000256" key="5">
    <source>
        <dbReference type="ARBA" id="ARBA00022960"/>
    </source>
</evidence>
<dbReference type="AlphaFoldDB" id="A0A0E2E925"/>
<dbReference type="NCBIfam" id="TIGR03426">
    <property type="entry name" value="shape_MreD"/>
    <property type="match status" value="1"/>
</dbReference>
<evidence type="ECO:0000256" key="3">
    <source>
        <dbReference type="ARBA" id="ARBA00022475"/>
    </source>
</evidence>
<dbReference type="Pfam" id="PF04093">
    <property type="entry name" value="MreD"/>
    <property type="match status" value="1"/>
</dbReference>
<evidence type="ECO:0000256" key="6">
    <source>
        <dbReference type="ARBA" id="ARBA00022989"/>
    </source>
</evidence>
<evidence type="ECO:0000256" key="7">
    <source>
        <dbReference type="ARBA" id="ARBA00023136"/>
    </source>
</evidence>
<evidence type="ECO:0000313" key="9">
    <source>
        <dbReference type="EMBL" id="EMB35952.1"/>
    </source>
</evidence>
<reference evidence="9" key="1">
    <citation type="submission" date="2012-01" db="EMBL/GenBank/DDBJ databases">
        <title>The Genome Sequence of Treponema denticola H-22.</title>
        <authorList>
            <consortium name="The Broad Institute Genome Sequencing Platform"/>
            <person name="Earl A."/>
            <person name="Ward D."/>
            <person name="Feldgarden M."/>
            <person name="Gevers D."/>
            <person name="Blanton J.M."/>
            <person name="Fenno C.J."/>
            <person name="Baranova O.V."/>
            <person name="Mathney J."/>
            <person name="Dewhirst F.E."/>
            <person name="Izard J."/>
            <person name="Young S.K."/>
            <person name="Zeng Q."/>
            <person name="Gargeya S."/>
            <person name="Fitzgerald M."/>
            <person name="Haas B."/>
            <person name="Abouelleil A."/>
            <person name="Alvarado L."/>
            <person name="Arachchi H.M."/>
            <person name="Berlin A."/>
            <person name="Chapman S.B."/>
            <person name="Gearin G."/>
            <person name="Goldberg J."/>
            <person name="Griggs A."/>
            <person name="Gujja S."/>
            <person name="Hansen M."/>
            <person name="Heiman D."/>
            <person name="Howarth C."/>
            <person name="Larimer J."/>
            <person name="Lui A."/>
            <person name="MacDonald P.J.P."/>
            <person name="McCowen C."/>
            <person name="Montmayeur A."/>
            <person name="Murphy C."/>
            <person name="Neiman D."/>
            <person name="Pearson M."/>
            <person name="Priest M."/>
            <person name="Roberts A."/>
            <person name="Saif S."/>
            <person name="Shea T."/>
            <person name="Sisk P."/>
            <person name="Stolte C."/>
            <person name="Sykes S."/>
            <person name="Wortman J."/>
            <person name="Nusbaum C."/>
            <person name="Birren B."/>
        </authorList>
    </citation>
    <scope>NUCLEOTIDE SEQUENCE [LARGE SCALE GENOMIC DNA]</scope>
    <source>
        <strain evidence="9">H-22</strain>
    </source>
</reference>
<gene>
    <name evidence="9" type="ORF">HMPREF9726_00144</name>
</gene>
<keyword evidence="4 8" id="KW-0812">Transmembrane</keyword>
<dbReference type="PATRIC" id="fig|999432.5.peg.148"/>
<comment type="similarity">
    <text evidence="2">Belongs to the MreD family.</text>
</comment>
<dbReference type="InterPro" id="IPR007227">
    <property type="entry name" value="Cell_shape_determining_MreD"/>
</dbReference>
<dbReference type="GO" id="GO:0005886">
    <property type="term" value="C:plasma membrane"/>
    <property type="evidence" value="ECO:0007669"/>
    <property type="project" value="UniProtKB-SubCell"/>
</dbReference>
<name>A0A0E2E925_TREDN</name>
<dbReference type="GO" id="GO:0008360">
    <property type="term" value="P:regulation of cell shape"/>
    <property type="evidence" value="ECO:0007669"/>
    <property type="project" value="UniProtKB-KW"/>
</dbReference>
<evidence type="ECO:0000256" key="4">
    <source>
        <dbReference type="ARBA" id="ARBA00022692"/>
    </source>
</evidence>
<keyword evidence="7 8" id="KW-0472">Membrane</keyword>
<feature type="transmembrane region" description="Helical" evidence="8">
    <location>
        <begin position="97"/>
        <end position="122"/>
    </location>
</feature>
<accession>A0A0E2E925</accession>
<comment type="caution">
    <text evidence="9">The sequence shown here is derived from an EMBL/GenBank/DDBJ whole genome shotgun (WGS) entry which is preliminary data.</text>
</comment>
<keyword evidence="6 8" id="KW-1133">Transmembrane helix</keyword>
<dbReference type="HOGENOM" id="CLU_132534_2_2_12"/>